<keyword evidence="4" id="KW-1185">Reference proteome</keyword>
<dbReference type="AlphaFoldDB" id="A0A0E4C931"/>
<feature type="transmembrane region" description="Helical" evidence="1">
    <location>
        <begin position="6"/>
        <end position="23"/>
    </location>
</feature>
<dbReference type="Gene3D" id="2.70.70.10">
    <property type="entry name" value="Glucose Permease (Domain IIA)"/>
    <property type="match status" value="1"/>
</dbReference>
<reference evidence="3 4" key="1">
    <citation type="submission" date="2015-03" db="EMBL/GenBank/DDBJ databases">
        <authorList>
            <person name="Murphy D."/>
        </authorList>
    </citation>
    <scope>NUCLEOTIDE SEQUENCE [LARGE SCALE GENOMIC DNA]</scope>
    <source>
        <strain evidence="3 4">OL-4</strain>
    </source>
</reference>
<dbReference type="InterPro" id="IPR011055">
    <property type="entry name" value="Dup_hybrid_motif"/>
</dbReference>
<evidence type="ECO:0000256" key="1">
    <source>
        <dbReference type="SAM" id="Phobius"/>
    </source>
</evidence>
<dbReference type="InterPro" id="IPR050570">
    <property type="entry name" value="Cell_wall_metabolism_enzyme"/>
</dbReference>
<accession>A0A0E4C931</accession>
<dbReference type="SUPFAM" id="SSF51261">
    <property type="entry name" value="Duplicated hybrid motif"/>
    <property type="match status" value="1"/>
</dbReference>
<organism evidence="3 4">
    <name type="scientific">Syntrophomonas zehnderi OL-4</name>
    <dbReference type="NCBI Taxonomy" id="690567"/>
    <lineage>
        <taxon>Bacteria</taxon>
        <taxon>Bacillati</taxon>
        <taxon>Bacillota</taxon>
        <taxon>Clostridia</taxon>
        <taxon>Eubacteriales</taxon>
        <taxon>Syntrophomonadaceae</taxon>
        <taxon>Syntrophomonas</taxon>
    </lineage>
</organism>
<evidence type="ECO:0000259" key="2">
    <source>
        <dbReference type="Pfam" id="PF01551"/>
    </source>
</evidence>
<dbReference type="PANTHER" id="PTHR21666">
    <property type="entry name" value="PEPTIDASE-RELATED"/>
    <property type="match status" value="1"/>
</dbReference>
<dbReference type="OrthoDB" id="2080438at2"/>
<dbReference type="CDD" id="cd12797">
    <property type="entry name" value="M23_peptidase"/>
    <property type="match status" value="1"/>
</dbReference>
<dbReference type="GO" id="GO:0004222">
    <property type="term" value="F:metalloendopeptidase activity"/>
    <property type="evidence" value="ECO:0007669"/>
    <property type="project" value="TreeGrafter"/>
</dbReference>
<dbReference type="PANTHER" id="PTHR21666:SF270">
    <property type="entry name" value="MUREIN HYDROLASE ACTIVATOR ENVC"/>
    <property type="match status" value="1"/>
</dbReference>
<sequence length="191" mass="21724">MLGNFKIRFLLVIVIAAMVGLIMQSGHSSKRIMEPVLHYIMYTDYDIKEVFSPYINLPGEDRIENLPVTTGNVIKMPCNFVDIERSYGWHWSQQTGRTEFCPGIYLKVTDNTLVKPILPGMVEYVQKDQADGKVCIKHEGNLVSIYGGLKEIMVDNNTRLAEGQALGKTGERFYFEVRSQDDPVNPQSIFK</sequence>
<keyword evidence="1" id="KW-0812">Transmembrane</keyword>
<dbReference type="Proteomes" id="UP000045545">
    <property type="component" value="Unassembled WGS sequence"/>
</dbReference>
<gene>
    <name evidence="3" type="ORF">1909</name>
</gene>
<protein>
    <submittedName>
        <fullName evidence="3">Duplicated hybrid motif</fullName>
    </submittedName>
</protein>
<dbReference type="RefSeq" id="WP_046498173.1">
    <property type="nucleotide sequence ID" value="NZ_CGIH01000031.1"/>
</dbReference>
<keyword evidence="1" id="KW-1133">Transmembrane helix</keyword>
<feature type="domain" description="M23ase beta-sheet core" evidence="2">
    <location>
        <begin position="102"/>
        <end position="186"/>
    </location>
</feature>
<dbReference type="EMBL" id="CGIH01000031">
    <property type="protein sequence ID" value="CFX80607.1"/>
    <property type="molecule type" value="Genomic_DNA"/>
</dbReference>
<dbReference type="Pfam" id="PF01551">
    <property type="entry name" value="Peptidase_M23"/>
    <property type="match status" value="1"/>
</dbReference>
<evidence type="ECO:0000313" key="3">
    <source>
        <dbReference type="EMBL" id="CFX80607.1"/>
    </source>
</evidence>
<proteinExistence type="predicted"/>
<keyword evidence="1" id="KW-0472">Membrane</keyword>
<evidence type="ECO:0000313" key="4">
    <source>
        <dbReference type="Proteomes" id="UP000045545"/>
    </source>
</evidence>
<dbReference type="InterPro" id="IPR016047">
    <property type="entry name" value="M23ase_b-sheet_dom"/>
</dbReference>
<name>A0A0E4C931_9FIRM</name>
<dbReference type="STRING" id="690567.1909"/>